<dbReference type="EMBL" id="JACBYQ010000002">
    <property type="protein sequence ID" value="NYE95558.1"/>
    <property type="molecule type" value="Genomic_DNA"/>
</dbReference>
<protein>
    <submittedName>
        <fullName evidence="1">Uncharacterized protein</fullName>
    </submittedName>
</protein>
<reference evidence="1 2" key="1">
    <citation type="submission" date="2020-07" db="EMBL/GenBank/DDBJ databases">
        <title>Sequencing the genomes of 1000 actinobacteria strains.</title>
        <authorList>
            <person name="Klenk H.-P."/>
        </authorList>
    </citation>
    <scope>NUCLEOTIDE SEQUENCE [LARGE SCALE GENOMIC DNA]</scope>
    <source>
        <strain evidence="1 2">DSM 102047</strain>
    </source>
</reference>
<dbReference type="AlphaFoldDB" id="A0A7Y9LTX8"/>
<comment type="caution">
    <text evidence="1">The sequence shown here is derived from an EMBL/GenBank/DDBJ whole genome shotgun (WGS) entry which is preliminary data.</text>
</comment>
<gene>
    <name evidence="1" type="ORF">FHU41_001808</name>
</gene>
<proteinExistence type="predicted"/>
<dbReference type="Proteomes" id="UP000521748">
    <property type="component" value="Unassembled WGS sequence"/>
</dbReference>
<organism evidence="1 2">
    <name type="scientific">Psychromicrobium silvestre</name>
    <dbReference type="NCBI Taxonomy" id="1645614"/>
    <lineage>
        <taxon>Bacteria</taxon>
        <taxon>Bacillati</taxon>
        <taxon>Actinomycetota</taxon>
        <taxon>Actinomycetes</taxon>
        <taxon>Micrococcales</taxon>
        <taxon>Micrococcaceae</taxon>
        <taxon>Psychromicrobium</taxon>
    </lineage>
</organism>
<accession>A0A7Y9LTX8</accession>
<evidence type="ECO:0000313" key="1">
    <source>
        <dbReference type="EMBL" id="NYE95558.1"/>
    </source>
</evidence>
<sequence>MGLSLCHAHEPDLVDFLPPEKIGHKPAPPDKSWEELVSTLDAVRDWAEERIAKVDAS</sequence>
<name>A0A7Y9LTX8_9MICC</name>
<evidence type="ECO:0000313" key="2">
    <source>
        <dbReference type="Proteomes" id="UP000521748"/>
    </source>
</evidence>
<dbReference type="RefSeq" id="WP_179389328.1">
    <property type="nucleotide sequence ID" value="NZ_JACBYQ010000002.1"/>
</dbReference>
<keyword evidence="2" id="KW-1185">Reference proteome</keyword>